<name>S2KHN9_MUCC1</name>
<dbReference type="SMART" id="SM00165">
    <property type="entry name" value="UBA"/>
    <property type="match status" value="1"/>
</dbReference>
<feature type="domain" description="UBA" evidence="3">
    <location>
        <begin position="1"/>
        <end position="39"/>
    </location>
</feature>
<dbReference type="InParanoid" id="S2KHN9"/>
<dbReference type="eggNOG" id="KOG1863">
    <property type="taxonomic scope" value="Eukaryota"/>
</dbReference>
<feature type="region of interest" description="Disordered" evidence="2">
    <location>
        <begin position="244"/>
        <end position="265"/>
    </location>
</feature>
<gene>
    <name evidence="5" type="ORF">HMPREF1544_01199</name>
</gene>
<evidence type="ECO:0000313" key="5">
    <source>
        <dbReference type="EMBL" id="EPB91905.1"/>
    </source>
</evidence>
<dbReference type="PANTHER" id="PTHR39597:SF1">
    <property type="entry name" value="UBA DOMAIN-CONTAINING PROTEIN RUP1"/>
    <property type="match status" value="1"/>
</dbReference>
<dbReference type="InterPro" id="IPR055335">
    <property type="entry name" value="Ucp6/RUP1"/>
</dbReference>
<dbReference type="GO" id="GO:0016579">
    <property type="term" value="P:protein deubiquitination"/>
    <property type="evidence" value="ECO:0007669"/>
    <property type="project" value="InterPro"/>
</dbReference>
<sequence length="1125" mass="126875">MEDAITQLQDLGVTRGQAKKALARYNNDVARAADFIFSGAFLSDDEDSNDQGHESTMETDEQLAIRLSREEEQAAQQPCFNDNNTFKETIITPPSPAVTVENEPVQLDKSANHVNYDSSNWSVVPFKEPEAMPSNLYTTTTSSTQLMNESSLTWWKDPEDPSERMALDDLPIGLRPPSYNFAYSPIVVQALFHVTAFQEAVLSFRPTPYAWGAPKNYWKGFGEPVPGYIMREVVTKRQVSRPVMASEAPVATSSSSPPPPQHDMGRLDEILISLDSPEDKMAALTIDDKQDDQMIINHQDDSDSSINEDTAENDLPPLIVESTPMEEETVEFVDHVENEVQLMPKCLEALAELQKLFAFLGNTSRLYGSVSHYVRALNTKLTSSGWEFSDQTFEAFLDMIMNGLVEADEQSDKAMDMSFVPIFRSLFLLKARIEYGDDYDNEEVYYLTISLDKTMNSFHGCLDPLVYESYDMENSSADPTISDDEEEATYKLTTFKQIPPILLIVLENRTAPKKSNFEYKIDTTIYMDRYMIEKKEASLAGFQEMEACRKEIAKSRLEMEKLKGGGGDGPTAFDKRDVLIQTLKYFENKQQDQEEEPLAQEEEEVGTLKDMINSVKETIDSRLQDLETLVAEQREKIDTIFNTPDMKENPYELRASFHHDGKSGTGHYWAYIWVEPSEENLLEDIPTEGGWFRFCDAIVTAATEQEIMDDPVQPFSLMYVNASLPKFSKEQLYACIPDELKDFIKQDNDLLIQEIHEHDHPVAQGDASLVSTSEDDAVFTEKAGSVHLDSSVTCDDNVSVGTAVGATAAGQQPLNATTTAEHNYSFDGQAFSKLKDRVTAKIWKVSSYPSDDYRFIKSFEDFLARSQNQLILEHLYLLYSSEQTNDDDSNELVIHEQRAREDTDLQAIWKEYDAYLSIASMITQALSCFIKKDFSSALQYLMDSKRVEASWKTQMMLDMDISTAYSGLETLTFNNIVEKYGKECLKILNNAAFNRASKPSYRTRGLEDGLRIAHQAQTIIGPDNITEDSVYQSLGSLWLSFTDHASTGSELSDRQVDLLNNLIMAYLEGQVGGSSVAHSRSQSPLLDGSSDDETDGGEDSYRQALWQKYKRACSESEHLLSTLEK</sequence>
<dbReference type="PANTHER" id="PTHR39597">
    <property type="entry name" value="UBA DOMAIN-CONTAINING PROTEIN RUP1"/>
    <property type="match status" value="1"/>
</dbReference>
<dbReference type="InterPro" id="IPR001394">
    <property type="entry name" value="Peptidase_C19_UCH"/>
</dbReference>
<evidence type="ECO:0008006" key="7">
    <source>
        <dbReference type="Google" id="ProtNLM"/>
    </source>
</evidence>
<evidence type="ECO:0000259" key="4">
    <source>
        <dbReference type="PROSITE" id="PS50235"/>
    </source>
</evidence>
<dbReference type="Proteomes" id="UP000014254">
    <property type="component" value="Unassembled WGS sequence"/>
</dbReference>
<feature type="compositionally biased region" description="Acidic residues" evidence="2">
    <location>
        <begin position="1089"/>
        <end position="1098"/>
    </location>
</feature>
<dbReference type="InterPro" id="IPR028889">
    <property type="entry name" value="USP"/>
</dbReference>
<feature type="domain" description="USP" evidence="4">
    <location>
        <begin position="172"/>
        <end position="722"/>
    </location>
</feature>
<dbReference type="InterPro" id="IPR009060">
    <property type="entry name" value="UBA-like_sf"/>
</dbReference>
<proteinExistence type="predicted"/>
<dbReference type="InterPro" id="IPR038765">
    <property type="entry name" value="Papain-like_cys_pep_sf"/>
</dbReference>
<evidence type="ECO:0000313" key="6">
    <source>
        <dbReference type="Proteomes" id="UP000014254"/>
    </source>
</evidence>
<feature type="coiled-coil region" evidence="1">
    <location>
        <begin position="598"/>
        <end position="636"/>
    </location>
</feature>
<dbReference type="CDD" id="cd14297">
    <property type="entry name" value="UBA2_spUBP14_like"/>
    <property type="match status" value="1"/>
</dbReference>
<reference evidence="6" key="1">
    <citation type="submission" date="2013-05" db="EMBL/GenBank/DDBJ databases">
        <title>The Genome sequence of Mucor circinelloides f. circinelloides 1006PhL.</title>
        <authorList>
            <consortium name="The Broad Institute Genomics Platform"/>
            <person name="Cuomo C."/>
            <person name="Earl A."/>
            <person name="Findley K."/>
            <person name="Lee S.C."/>
            <person name="Walker B."/>
            <person name="Young S."/>
            <person name="Zeng Q."/>
            <person name="Gargeya S."/>
            <person name="Fitzgerald M."/>
            <person name="Haas B."/>
            <person name="Abouelleil A."/>
            <person name="Allen A.W."/>
            <person name="Alvarado L."/>
            <person name="Arachchi H.M."/>
            <person name="Berlin A.M."/>
            <person name="Chapman S.B."/>
            <person name="Gainer-Dewar J."/>
            <person name="Goldberg J."/>
            <person name="Griggs A."/>
            <person name="Gujja S."/>
            <person name="Hansen M."/>
            <person name="Howarth C."/>
            <person name="Imamovic A."/>
            <person name="Ireland A."/>
            <person name="Larimer J."/>
            <person name="McCowan C."/>
            <person name="Murphy C."/>
            <person name="Pearson M."/>
            <person name="Poon T.W."/>
            <person name="Priest M."/>
            <person name="Roberts A."/>
            <person name="Saif S."/>
            <person name="Shea T."/>
            <person name="Sisk P."/>
            <person name="Sykes S."/>
            <person name="Wortman J."/>
            <person name="Nusbaum C."/>
            <person name="Birren B."/>
        </authorList>
    </citation>
    <scope>NUCLEOTIDE SEQUENCE [LARGE SCALE GENOMIC DNA]</scope>
    <source>
        <strain evidence="6">1006PhL</strain>
    </source>
</reference>
<feature type="region of interest" description="Disordered" evidence="2">
    <location>
        <begin position="1075"/>
        <end position="1100"/>
    </location>
</feature>
<dbReference type="SUPFAM" id="SSF54001">
    <property type="entry name" value="Cysteine proteinases"/>
    <property type="match status" value="1"/>
</dbReference>
<evidence type="ECO:0000259" key="3">
    <source>
        <dbReference type="PROSITE" id="PS50030"/>
    </source>
</evidence>
<organism evidence="5 6">
    <name type="scientific">Mucor circinelloides f. circinelloides (strain 1006PhL)</name>
    <name type="common">Mucormycosis agent</name>
    <name type="synonym">Calyptromyces circinelloides</name>
    <dbReference type="NCBI Taxonomy" id="1220926"/>
    <lineage>
        <taxon>Eukaryota</taxon>
        <taxon>Fungi</taxon>
        <taxon>Fungi incertae sedis</taxon>
        <taxon>Mucoromycota</taxon>
        <taxon>Mucoromycotina</taxon>
        <taxon>Mucoromycetes</taxon>
        <taxon>Mucorales</taxon>
        <taxon>Mucorineae</taxon>
        <taxon>Mucoraceae</taxon>
        <taxon>Mucor</taxon>
    </lineage>
</organism>
<protein>
    <recommendedName>
        <fullName evidence="7">UBA domain-containing protein</fullName>
    </recommendedName>
</protein>
<dbReference type="InterPro" id="IPR015940">
    <property type="entry name" value="UBA"/>
</dbReference>
<evidence type="ECO:0000256" key="2">
    <source>
        <dbReference type="SAM" id="MobiDB-lite"/>
    </source>
</evidence>
<keyword evidence="1" id="KW-0175">Coiled coil</keyword>
<dbReference type="STRING" id="1220926.S2KHN9"/>
<evidence type="ECO:0000256" key="1">
    <source>
        <dbReference type="SAM" id="Coils"/>
    </source>
</evidence>
<dbReference type="Gene3D" id="1.10.8.10">
    <property type="entry name" value="DNA helicase RuvA subunit, C-terminal domain"/>
    <property type="match status" value="1"/>
</dbReference>
<dbReference type="SUPFAM" id="SSF46934">
    <property type="entry name" value="UBA-like"/>
    <property type="match status" value="1"/>
</dbReference>
<keyword evidence="6" id="KW-1185">Reference proteome</keyword>
<dbReference type="PROSITE" id="PS50235">
    <property type="entry name" value="USP_3"/>
    <property type="match status" value="1"/>
</dbReference>
<dbReference type="EMBL" id="KE123904">
    <property type="protein sequence ID" value="EPB91905.1"/>
    <property type="molecule type" value="Genomic_DNA"/>
</dbReference>
<dbReference type="PROSITE" id="PS50030">
    <property type="entry name" value="UBA"/>
    <property type="match status" value="1"/>
</dbReference>
<dbReference type="VEuPathDB" id="FungiDB:HMPREF1544_01199"/>
<dbReference type="OMA" id="YNFAYSP"/>
<dbReference type="Pfam" id="PF00443">
    <property type="entry name" value="UCH"/>
    <property type="match status" value="1"/>
</dbReference>
<dbReference type="AlphaFoldDB" id="S2KHN9"/>
<dbReference type="OrthoDB" id="443682at2759"/>
<accession>S2KHN9</accession>
<dbReference type="Gene3D" id="3.90.70.10">
    <property type="entry name" value="Cysteine proteinases"/>
    <property type="match status" value="1"/>
</dbReference>
<dbReference type="GO" id="GO:0004843">
    <property type="term" value="F:cysteine-type deubiquitinase activity"/>
    <property type="evidence" value="ECO:0007669"/>
    <property type="project" value="InterPro"/>
</dbReference>